<reference evidence="3" key="1">
    <citation type="submission" date="2011-06" db="EMBL/GenBank/DDBJ databases">
        <title>Complete genome sequence of Paenibacillus mucilaginosus KNP414.</title>
        <authorList>
            <person name="Wang J."/>
            <person name="Hu S."/>
            <person name="Hu X."/>
            <person name="Zhang B."/>
            <person name="Dong D."/>
            <person name="Zhang S."/>
            <person name="Zhao K."/>
            <person name="Wu D."/>
        </authorList>
    </citation>
    <scope>NUCLEOTIDE SEQUENCE [LARGE SCALE GENOMIC DNA]</scope>
    <source>
        <strain evidence="3">KNP414</strain>
    </source>
</reference>
<organism evidence="2 3">
    <name type="scientific">Paenibacillus mucilaginosus (strain KNP414)</name>
    <dbReference type="NCBI Taxonomy" id="1036673"/>
    <lineage>
        <taxon>Bacteria</taxon>
        <taxon>Bacillati</taxon>
        <taxon>Bacillota</taxon>
        <taxon>Bacilli</taxon>
        <taxon>Bacillales</taxon>
        <taxon>Paenibacillaceae</taxon>
        <taxon>Paenibacillus</taxon>
    </lineage>
</organism>
<dbReference type="PATRIC" id="fig|1036673.3.peg.6900"/>
<protein>
    <submittedName>
        <fullName evidence="2">Uncharacterized protein</fullName>
    </submittedName>
</protein>
<evidence type="ECO:0000313" key="2">
    <source>
        <dbReference type="EMBL" id="AEI45898.1"/>
    </source>
</evidence>
<dbReference type="KEGG" id="pms:KNP414_07394"/>
<evidence type="ECO:0000256" key="1">
    <source>
        <dbReference type="SAM" id="MobiDB-lite"/>
    </source>
</evidence>
<dbReference type="EMBL" id="CP002869">
    <property type="protein sequence ID" value="AEI45898.1"/>
    <property type="molecule type" value="Genomic_DNA"/>
</dbReference>
<accession>F8FPT1</accession>
<dbReference type="Proteomes" id="UP000006620">
    <property type="component" value="Chromosome"/>
</dbReference>
<dbReference type="AlphaFoldDB" id="F8FPT1"/>
<gene>
    <name evidence="2" type="ordered locus">KNP414_07394</name>
</gene>
<reference evidence="2 3" key="2">
    <citation type="journal article" date="2013" name="Genome Announc.">
        <title>Genome Sequence of Growth-Improving Paenibacillus mucilaginosus Strain KNP414.</title>
        <authorList>
            <person name="Lu J.J."/>
            <person name="Wang J.F."/>
            <person name="Hu X.F."/>
        </authorList>
    </citation>
    <scope>NUCLEOTIDE SEQUENCE [LARGE SCALE GENOMIC DNA]</scope>
    <source>
        <strain evidence="2 3">KNP414</strain>
    </source>
</reference>
<evidence type="ECO:0000313" key="3">
    <source>
        <dbReference type="Proteomes" id="UP000006620"/>
    </source>
</evidence>
<feature type="region of interest" description="Disordered" evidence="1">
    <location>
        <begin position="1"/>
        <end position="38"/>
    </location>
</feature>
<dbReference type="HOGENOM" id="CLU_3330995_0_0_9"/>
<name>F8FPT1_PAEMK</name>
<feature type="compositionally biased region" description="Basic and acidic residues" evidence="1">
    <location>
        <begin position="1"/>
        <end position="13"/>
    </location>
</feature>
<proteinExistence type="predicted"/>
<sequence>MYDFPNKKTEKKMGGAAATIGGPASSDGYLNDMKEAPT</sequence>